<reference evidence="1 2" key="1">
    <citation type="submission" date="2024-02" db="EMBL/GenBank/DDBJ databases">
        <title>de novo genome assembly of Solanum bulbocastanum strain 11H21.</title>
        <authorList>
            <person name="Hosaka A.J."/>
        </authorList>
    </citation>
    <scope>NUCLEOTIDE SEQUENCE [LARGE SCALE GENOMIC DNA]</scope>
    <source>
        <tissue evidence="1">Young leaves</tissue>
    </source>
</reference>
<organism evidence="1 2">
    <name type="scientific">Solanum bulbocastanum</name>
    <name type="common">Wild potato</name>
    <dbReference type="NCBI Taxonomy" id="147425"/>
    <lineage>
        <taxon>Eukaryota</taxon>
        <taxon>Viridiplantae</taxon>
        <taxon>Streptophyta</taxon>
        <taxon>Embryophyta</taxon>
        <taxon>Tracheophyta</taxon>
        <taxon>Spermatophyta</taxon>
        <taxon>Magnoliopsida</taxon>
        <taxon>eudicotyledons</taxon>
        <taxon>Gunneridae</taxon>
        <taxon>Pentapetalae</taxon>
        <taxon>asterids</taxon>
        <taxon>lamiids</taxon>
        <taxon>Solanales</taxon>
        <taxon>Solanaceae</taxon>
        <taxon>Solanoideae</taxon>
        <taxon>Solaneae</taxon>
        <taxon>Solanum</taxon>
    </lineage>
</organism>
<dbReference type="InterPro" id="IPR036691">
    <property type="entry name" value="Endo/exonu/phosph_ase_sf"/>
</dbReference>
<comment type="caution">
    <text evidence="1">The sequence shown here is derived from an EMBL/GenBank/DDBJ whole genome shotgun (WGS) entry which is preliminary data.</text>
</comment>
<keyword evidence="2" id="KW-1185">Reference proteome</keyword>
<accession>A0AAN8TYC3</accession>
<dbReference type="Proteomes" id="UP001371456">
    <property type="component" value="Unassembled WGS sequence"/>
</dbReference>
<dbReference type="AlphaFoldDB" id="A0AAN8TYC3"/>
<gene>
    <name evidence="1" type="ORF">RDI58_008442</name>
</gene>
<dbReference type="PANTHER" id="PTHR35218">
    <property type="entry name" value="RNASE H DOMAIN-CONTAINING PROTEIN"/>
    <property type="match status" value="1"/>
</dbReference>
<dbReference type="EMBL" id="JBANQN010000003">
    <property type="protein sequence ID" value="KAK6794989.1"/>
    <property type="molecule type" value="Genomic_DNA"/>
</dbReference>
<dbReference type="Gene3D" id="3.60.10.10">
    <property type="entry name" value="Endonuclease/exonuclease/phosphatase"/>
    <property type="match status" value="1"/>
</dbReference>
<name>A0AAN8TYC3_SOLBU</name>
<evidence type="ECO:0000313" key="2">
    <source>
        <dbReference type="Proteomes" id="UP001371456"/>
    </source>
</evidence>
<dbReference type="PANTHER" id="PTHR35218:SF9">
    <property type="entry name" value="ENDONUCLEASE_EXONUCLEASE_PHOSPHATASE DOMAIN-CONTAINING PROTEIN"/>
    <property type="match status" value="1"/>
</dbReference>
<sequence>MAYNGRIWLGWRPHIQVHVLQVSEQFLHCKVETTAFTTMLTIVYAKNEAQLRKSLWSDLIQIGRNIQEPWHLSGDFNAVLTAEHRVGSQVTQIET</sequence>
<protein>
    <recommendedName>
        <fullName evidence="3">Reverse transcriptase</fullName>
    </recommendedName>
</protein>
<evidence type="ECO:0000313" key="1">
    <source>
        <dbReference type="EMBL" id="KAK6794989.1"/>
    </source>
</evidence>
<proteinExistence type="predicted"/>
<evidence type="ECO:0008006" key="3">
    <source>
        <dbReference type="Google" id="ProtNLM"/>
    </source>
</evidence>